<keyword evidence="2" id="KW-1133">Transmembrane helix</keyword>
<feature type="region of interest" description="Disordered" evidence="1">
    <location>
        <begin position="219"/>
        <end position="240"/>
    </location>
</feature>
<feature type="region of interest" description="Disordered" evidence="1">
    <location>
        <begin position="98"/>
        <end position="190"/>
    </location>
</feature>
<evidence type="ECO:0000256" key="2">
    <source>
        <dbReference type="SAM" id="Phobius"/>
    </source>
</evidence>
<keyword evidence="4" id="KW-1185">Reference proteome</keyword>
<feature type="region of interest" description="Disordered" evidence="1">
    <location>
        <begin position="266"/>
        <end position="287"/>
    </location>
</feature>
<keyword evidence="2" id="KW-0472">Membrane</keyword>
<evidence type="ECO:0008006" key="5">
    <source>
        <dbReference type="Google" id="ProtNLM"/>
    </source>
</evidence>
<feature type="transmembrane region" description="Helical" evidence="2">
    <location>
        <begin position="68"/>
        <end position="87"/>
    </location>
</feature>
<evidence type="ECO:0000313" key="3">
    <source>
        <dbReference type="EMBL" id="OIV36056.1"/>
    </source>
</evidence>
<organism evidence="3 4">
    <name type="scientific">Mangrovactinospora gilvigrisea</name>
    <dbReference type="NCBI Taxonomy" id="1428644"/>
    <lineage>
        <taxon>Bacteria</taxon>
        <taxon>Bacillati</taxon>
        <taxon>Actinomycetota</taxon>
        <taxon>Actinomycetes</taxon>
        <taxon>Kitasatosporales</taxon>
        <taxon>Streptomycetaceae</taxon>
        <taxon>Mangrovactinospora</taxon>
    </lineage>
</organism>
<feature type="compositionally biased region" description="Low complexity" evidence="1">
    <location>
        <begin position="128"/>
        <end position="137"/>
    </location>
</feature>
<dbReference type="Proteomes" id="UP000243342">
    <property type="component" value="Unassembled WGS sequence"/>
</dbReference>
<evidence type="ECO:0000313" key="4">
    <source>
        <dbReference type="Proteomes" id="UP000243342"/>
    </source>
</evidence>
<reference evidence="3 4" key="1">
    <citation type="submission" date="2016-10" db="EMBL/GenBank/DDBJ databases">
        <title>Genome sequence of Streptomyces gilvigriseus MUSC 26.</title>
        <authorList>
            <person name="Lee L.-H."/>
            <person name="Ser H.-L."/>
        </authorList>
    </citation>
    <scope>NUCLEOTIDE SEQUENCE [LARGE SCALE GENOMIC DNA]</scope>
    <source>
        <strain evidence="3 4">MUSC 26</strain>
    </source>
</reference>
<accession>A0A1J7C3D8</accession>
<name>A0A1J7C3D8_9ACTN</name>
<sequence>MTSDRPTSGGDPSPTPDEPELPGLDELLDEEWLRGALHGAADGIEPHPEALHRLRREVPHRRRLKRRVVLSATAAVVVCAVGVPLALHPSTARVVAGGIAPGSDPQNSSSRTRYSHHPAGQGAGGGASASNSGTIGAPGQHGTAQPPSGALGPGGQPTPGPVLPTAATGTAPSASPSSSGGPVLGMDMACGPSDLSGSGAASSSGGSFTFTNVSKHSCKLSGSGSMTATSGTSVSGGSGFDKLTVPTGGSFTVRFSYAAGSGCGASPSPAASGDSTDAGTSDGSASASSVTVTYAPAGGAPAANAGIDGVCGGSVAWSAPSR</sequence>
<gene>
    <name evidence="3" type="ORF">BIV57_18270</name>
</gene>
<protein>
    <recommendedName>
        <fullName evidence="5">DUF4232 domain-containing protein</fullName>
    </recommendedName>
</protein>
<dbReference type="STRING" id="1428644.BIV57_18270"/>
<feature type="compositionally biased region" description="Low complexity" evidence="1">
    <location>
        <begin position="221"/>
        <end position="233"/>
    </location>
</feature>
<evidence type="ECO:0000256" key="1">
    <source>
        <dbReference type="SAM" id="MobiDB-lite"/>
    </source>
</evidence>
<feature type="compositionally biased region" description="Low complexity" evidence="1">
    <location>
        <begin position="164"/>
        <end position="181"/>
    </location>
</feature>
<dbReference type="AlphaFoldDB" id="A0A1J7C3D8"/>
<dbReference type="EMBL" id="MLCF01000116">
    <property type="protein sequence ID" value="OIV36056.1"/>
    <property type="molecule type" value="Genomic_DNA"/>
</dbReference>
<dbReference type="RefSeq" id="WP_071657976.1">
    <property type="nucleotide sequence ID" value="NZ_MLCF01000116.1"/>
</dbReference>
<keyword evidence="2" id="KW-0812">Transmembrane</keyword>
<feature type="region of interest" description="Disordered" evidence="1">
    <location>
        <begin position="1"/>
        <end position="25"/>
    </location>
</feature>
<proteinExistence type="predicted"/>
<comment type="caution">
    <text evidence="3">The sequence shown here is derived from an EMBL/GenBank/DDBJ whole genome shotgun (WGS) entry which is preliminary data.</text>
</comment>